<accession>A0ACC1RB15</accession>
<comment type="caution">
    <text evidence="1">The sequence shown here is derived from an EMBL/GenBank/DDBJ whole genome shotgun (WGS) entry which is preliminary data.</text>
</comment>
<sequence length="274" mass="29893">MANCLGNKIRTRLQDLEQRLQNHPPSTRHSRETTEPQLQSMMNGHEARRSSASRDDDSLPRTASNFSDTWFVSSSDISEDRRQSRGNTFHQLHLEEPSDCVSYSAKAVSHEMKTGSSETPNRRTAGDIMQKGADVRRQNDQGQSSLHMAAISGKEDVVKILIENHLDPDQADVNGNTALHYGVEGNHGRIVSILLEKGASSSIRNAQGQTALHLAARSGYDEIAADIAQHSSASVQLENSTGRTAMTIAIEMGHAAVARALLRHGADPNATVRI</sequence>
<keyword evidence="2" id="KW-1185">Reference proteome</keyword>
<name>A0ACC1RB15_9HYPO</name>
<dbReference type="Proteomes" id="UP001148737">
    <property type="component" value="Unassembled WGS sequence"/>
</dbReference>
<dbReference type="EMBL" id="JANAKD010000010">
    <property type="protein sequence ID" value="KAJ3499441.1"/>
    <property type="molecule type" value="Genomic_DNA"/>
</dbReference>
<gene>
    <name evidence="1" type="ORF">NLG97_g335</name>
</gene>
<organism evidence="1 2">
    <name type="scientific">Lecanicillium saksenae</name>
    <dbReference type="NCBI Taxonomy" id="468837"/>
    <lineage>
        <taxon>Eukaryota</taxon>
        <taxon>Fungi</taxon>
        <taxon>Dikarya</taxon>
        <taxon>Ascomycota</taxon>
        <taxon>Pezizomycotina</taxon>
        <taxon>Sordariomycetes</taxon>
        <taxon>Hypocreomycetidae</taxon>
        <taxon>Hypocreales</taxon>
        <taxon>Cordycipitaceae</taxon>
        <taxon>Lecanicillium</taxon>
    </lineage>
</organism>
<protein>
    <submittedName>
        <fullName evidence="1">Uncharacterized protein</fullName>
    </submittedName>
</protein>
<evidence type="ECO:0000313" key="2">
    <source>
        <dbReference type="Proteomes" id="UP001148737"/>
    </source>
</evidence>
<reference evidence="1" key="1">
    <citation type="submission" date="2022-07" db="EMBL/GenBank/DDBJ databases">
        <title>Genome Sequence of Lecanicillium saksenae.</title>
        <authorList>
            <person name="Buettner E."/>
        </authorList>
    </citation>
    <scope>NUCLEOTIDE SEQUENCE</scope>
    <source>
        <strain evidence="1">VT-O1</strain>
    </source>
</reference>
<evidence type="ECO:0000313" key="1">
    <source>
        <dbReference type="EMBL" id="KAJ3499441.1"/>
    </source>
</evidence>
<proteinExistence type="predicted"/>